<protein>
    <submittedName>
        <fullName evidence="5">NAGLT1</fullName>
    </submittedName>
</protein>
<gene>
    <name evidence="5" type="ORF">MCOR_42123</name>
</gene>
<evidence type="ECO:0000256" key="4">
    <source>
        <dbReference type="SAM" id="Phobius"/>
    </source>
</evidence>
<evidence type="ECO:0000313" key="5">
    <source>
        <dbReference type="EMBL" id="CAC5408755.1"/>
    </source>
</evidence>
<keyword evidence="6" id="KW-1185">Reference proteome</keyword>
<dbReference type="PANTHER" id="PTHR23121:SF9">
    <property type="entry name" value="SODIUM-DEPENDENT GLUCOSE TRANSPORTER 1"/>
    <property type="match status" value="1"/>
</dbReference>
<accession>A0A6J8DLD1</accession>
<feature type="transmembrane region" description="Helical" evidence="4">
    <location>
        <begin position="222"/>
        <end position="241"/>
    </location>
</feature>
<evidence type="ECO:0000256" key="3">
    <source>
        <dbReference type="ARBA" id="ARBA00023136"/>
    </source>
</evidence>
<dbReference type="PANTHER" id="PTHR23121">
    <property type="entry name" value="SODIUM-DEPENDENT GLUCOSE TRANSPORTER 1"/>
    <property type="match status" value="1"/>
</dbReference>
<feature type="transmembrane region" description="Helical" evidence="4">
    <location>
        <begin position="155"/>
        <end position="173"/>
    </location>
</feature>
<feature type="transmembrane region" description="Helical" evidence="4">
    <location>
        <begin position="120"/>
        <end position="143"/>
    </location>
</feature>
<feature type="transmembrane region" description="Helical" evidence="4">
    <location>
        <begin position="96"/>
        <end position="114"/>
    </location>
</feature>
<dbReference type="EMBL" id="CACVKT020007600">
    <property type="protein sequence ID" value="CAC5408755.1"/>
    <property type="molecule type" value="Genomic_DNA"/>
</dbReference>
<evidence type="ECO:0000313" key="6">
    <source>
        <dbReference type="Proteomes" id="UP000507470"/>
    </source>
</evidence>
<dbReference type="InterPro" id="IPR036259">
    <property type="entry name" value="MFS_trans_sf"/>
</dbReference>
<keyword evidence="2 4" id="KW-1133">Transmembrane helix</keyword>
<evidence type="ECO:0000256" key="2">
    <source>
        <dbReference type="ARBA" id="ARBA00022989"/>
    </source>
</evidence>
<feature type="transmembrane region" description="Helical" evidence="4">
    <location>
        <begin position="314"/>
        <end position="333"/>
    </location>
</feature>
<dbReference type="Proteomes" id="UP000507470">
    <property type="component" value="Unassembled WGS sequence"/>
</dbReference>
<evidence type="ECO:0000256" key="1">
    <source>
        <dbReference type="ARBA" id="ARBA00022692"/>
    </source>
</evidence>
<sequence>MIKFNRGYMYQRPVFLIKSVKDKRTTAYCTKDYYILYNYRGLFAEITGPTQKDLIIKTDSDYELVSRAISGRSVGYFIGAVIGGPLVNKLAKYCDLMIAVCLDGGAIATIIELYCTDISLLWFLFVLAGTFEGVICIAGQKIILNLWKEKATGPLHVLHFGFGMGAFIVPQIANPFLAVLAPSGGNSTNTTIAPSVSPPLITSTLAPLAETDIYLKESRIESAYLIVGIIVASLSIVFYIYQFCCRQISEKEKESNEKKQWGERLYGKFIRSYAIDKHKFSADDGSLINTEFWICFGIGRFVGLFTGRFIPIRVLILIGVFGALVTAVLFQIFARESDLALWILTAPMGFFVAPLCPSGIEWGDFHVEFTGSAITFVLMGVGKRHGGRFETKGTNDYDNEIAVKGKEADDTKIKKQSLDDQNNPPNYADVVLIPHLKLMAILIHTREMRLCKTRFVT</sequence>
<reference evidence="5 6" key="1">
    <citation type="submission" date="2020-06" db="EMBL/GenBank/DDBJ databases">
        <authorList>
            <person name="Li R."/>
            <person name="Bekaert M."/>
        </authorList>
    </citation>
    <scope>NUCLEOTIDE SEQUENCE [LARGE SCALE GENOMIC DNA]</scope>
    <source>
        <strain evidence="6">wild</strain>
    </source>
</reference>
<dbReference type="AlphaFoldDB" id="A0A6J8DLD1"/>
<dbReference type="OrthoDB" id="546893at2759"/>
<keyword evidence="1 4" id="KW-0812">Transmembrane</keyword>
<dbReference type="Gene3D" id="1.20.1250.20">
    <property type="entry name" value="MFS general substrate transporter like domains"/>
    <property type="match status" value="1"/>
</dbReference>
<organism evidence="5 6">
    <name type="scientific">Mytilus coruscus</name>
    <name type="common">Sea mussel</name>
    <dbReference type="NCBI Taxonomy" id="42192"/>
    <lineage>
        <taxon>Eukaryota</taxon>
        <taxon>Metazoa</taxon>
        <taxon>Spiralia</taxon>
        <taxon>Lophotrochozoa</taxon>
        <taxon>Mollusca</taxon>
        <taxon>Bivalvia</taxon>
        <taxon>Autobranchia</taxon>
        <taxon>Pteriomorphia</taxon>
        <taxon>Mytilida</taxon>
        <taxon>Mytiloidea</taxon>
        <taxon>Mytilidae</taxon>
        <taxon>Mytilinae</taxon>
        <taxon>Mytilus</taxon>
    </lineage>
</organism>
<proteinExistence type="predicted"/>
<keyword evidence="3 4" id="KW-0472">Membrane</keyword>
<name>A0A6J8DLD1_MYTCO</name>
<feature type="transmembrane region" description="Helical" evidence="4">
    <location>
        <begin position="339"/>
        <end position="356"/>
    </location>
</feature>
<dbReference type="SUPFAM" id="SSF103473">
    <property type="entry name" value="MFS general substrate transporter"/>
    <property type="match status" value="1"/>
</dbReference>